<feature type="compositionally biased region" description="Acidic residues" evidence="1">
    <location>
        <begin position="65"/>
        <end position="75"/>
    </location>
</feature>
<dbReference type="EMBL" id="UYSU01044440">
    <property type="protein sequence ID" value="VDM04830.1"/>
    <property type="molecule type" value="Genomic_DNA"/>
</dbReference>
<evidence type="ECO:0000313" key="3">
    <source>
        <dbReference type="Proteomes" id="UP000275846"/>
    </source>
</evidence>
<accession>A0A183TPP6</accession>
<organism evidence="4">
    <name type="scientific">Schistocephalus solidus</name>
    <name type="common">Tapeworm</name>
    <dbReference type="NCBI Taxonomy" id="70667"/>
    <lineage>
        <taxon>Eukaryota</taxon>
        <taxon>Metazoa</taxon>
        <taxon>Spiralia</taxon>
        <taxon>Lophotrochozoa</taxon>
        <taxon>Platyhelminthes</taxon>
        <taxon>Cestoda</taxon>
        <taxon>Eucestoda</taxon>
        <taxon>Diphyllobothriidea</taxon>
        <taxon>Diphyllobothriidae</taxon>
        <taxon>Schistocephalus</taxon>
    </lineage>
</organism>
<evidence type="ECO:0000313" key="4">
    <source>
        <dbReference type="WBParaSite" id="SSLN_0001914101-mRNA-1"/>
    </source>
</evidence>
<gene>
    <name evidence="2" type="ORF">SSLN_LOCUS18444</name>
</gene>
<reference evidence="4" key="1">
    <citation type="submission" date="2016-06" db="UniProtKB">
        <authorList>
            <consortium name="WormBaseParasite"/>
        </authorList>
    </citation>
    <scope>IDENTIFICATION</scope>
</reference>
<reference evidence="2 3" key="2">
    <citation type="submission" date="2018-11" db="EMBL/GenBank/DDBJ databases">
        <authorList>
            <consortium name="Pathogen Informatics"/>
        </authorList>
    </citation>
    <scope>NUCLEOTIDE SEQUENCE [LARGE SCALE GENOMIC DNA]</scope>
    <source>
        <strain evidence="2 3">NST_G2</strain>
    </source>
</reference>
<proteinExistence type="predicted"/>
<feature type="region of interest" description="Disordered" evidence="1">
    <location>
        <begin position="44"/>
        <end position="75"/>
    </location>
</feature>
<evidence type="ECO:0000256" key="1">
    <source>
        <dbReference type="SAM" id="MobiDB-lite"/>
    </source>
</evidence>
<sequence length="75" mass="7902">MTNPNTDNNFIHAPPPTITDTILPPPRPAPITATNTNCPTLTTTVATSDFLPPDTSNYTTASSTSDEDSDLTCPP</sequence>
<dbReference type="AlphaFoldDB" id="A0A183TPP6"/>
<dbReference type="WBParaSite" id="SSLN_0001914101-mRNA-1">
    <property type="protein sequence ID" value="SSLN_0001914101-mRNA-1"/>
    <property type="gene ID" value="SSLN_0001914101"/>
</dbReference>
<protein>
    <submittedName>
        <fullName evidence="2 4">Uncharacterized protein</fullName>
    </submittedName>
</protein>
<name>A0A183TPP6_SCHSO</name>
<keyword evidence="3" id="KW-1185">Reference proteome</keyword>
<dbReference type="Proteomes" id="UP000275846">
    <property type="component" value="Unassembled WGS sequence"/>
</dbReference>
<evidence type="ECO:0000313" key="2">
    <source>
        <dbReference type="EMBL" id="VDM04830.1"/>
    </source>
</evidence>